<evidence type="ECO:0000256" key="1">
    <source>
        <dbReference type="SAM" id="MobiDB-lite"/>
    </source>
</evidence>
<name>A0ABY7MFX7_9BRAD</name>
<dbReference type="Proteomes" id="UP001179614">
    <property type="component" value="Chromosome"/>
</dbReference>
<organism evidence="2 3">
    <name type="scientific">Bradyrhizobium xenonodulans</name>
    <dbReference type="NCBI Taxonomy" id="2736875"/>
    <lineage>
        <taxon>Bacteria</taxon>
        <taxon>Pseudomonadati</taxon>
        <taxon>Pseudomonadota</taxon>
        <taxon>Alphaproteobacteria</taxon>
        <taxon>Hyphomicrobiales</taxon>
        <taxon>Nitrobacteraceae</taxon>
        <taxon>Bradyrhizobium</taxon>
    </lineage>
</organism>
<feature type="compositionally biased region" description="Basic and acidic residues" evidence="1">
    <location>
        <begin position="65"/>
        <end position="74"/>
    </location>
</feature>
<evidence type="ECO:0000313" key="2">
    <source>
        <dbReference type="EMBL" id="WBL77301.1"/>
    </source>
</evidence>
<keyword evidence="3" id="KW-1185">Reference proteome</keyword>
<reference evidence="2" key="1">
    <citation type="submission" date="2021-12" db="EMBL/GenBank/DDBJ databases">
        <title>Bradyrhizobium xenonodulans sp. nov.</title>
        <authorList>
            <person name="Claassens R."/>
            <person name="Venter S.N."/>
            <person name="Beukes C.W."/>
            <person name="Stepkowski T."/>
            <person name="Steenkamp E.T."/>
        </authorList>
    </citation>
    <scope>NUCLEOTIDE SEQUENCE</scope>
    <source>
        <strain evidence="2">14AB</strain>
    </source>
</reference>
<evidence type="ECO:0000313" key="3">
    <source>
        <dbReference type="Proteomes" id="UP001179614"/>
    </source>
</evidence>
<proteinExistence type="predicted"/>
<accession>A0ABY7MFX7</accession>
<feature type="compositionally biased region" description="Low complexity" evidence="1">
    <location>
        <begin position="80"/>
        <end position="89"/>
    </location>
</feature>
<sequence length="140" mass="15823">MPIVRYFVFVGGLLLALLFAADRYLPAPVERTGATDPDRTTIRIRSARSLPEKIVFDARPRADVPKIAEAHPMPEEPQQSAREAMASMPAAPPPDAKKEPPERKRAEARPQAKRWAKSARRPAEPRLAFERHDFFTGGWW</sequence>
<protein>
    <submittedName>
        <fullName evidence="2">Uncharacterized protein</fullName>
    </submittedName>
</protein>
<feature type="region of interest" description="Disordered" evidence="1">
    <location>
        <begin position="65"/>
        <end position="128"/>
    </location>
</feature>
<dbReference type="RefSeq" id="WP_270162567.1">
    <property type="nucleotide sequence ID" value="NZ_CP089391.1"/>
</dbReference>
<dbReference type="EMBL" id="CP089391">
    <property type="protein sequence ID" value="WBL77301.1"/>
    <property type="molecule type" value="Genomic_DNA"/>
</dbReference>
<feature type="compositionally biased region" description="Basic and acidic residues" evidence="1">
    <location>
        <begin position="95"/>
        <end position="110"/>
    </location>
</feature>
<gene>
    <name evidence="2" type="ORF">I3J27_30440</name>
</gene>
<feature type="compositionally biased region" description="Basic residues" evidence="1">
    <location>
        <begin position="111"/>
        <end position="120"/>
    </location>
</feature>